<feature type="compositionally biased region" description="Basic and acidic residues" evidence="1">
    <location>
        <begin position="39"/>
        <end position="48"/>
    </location>
</feature>
<dbReference type="PANTHER" id="PTHR33480">
    <property type="entry name" value="SET DOMAIN-CONTAINING PROTEIN-RELATED"/>
    <property type="match status" value="1"/>
</dbReference>
<dbReference type="Proteomes" id="UP001153737">
    <property type="component" value="Chromosome 16"/>
</dbReference>
<keyword evidence="3" id="KW-1185">Reference proteome</keyword>
<dbReference type="EMBL" id="OU896722">
    <property type="protein sequence ID" value="CAG9817738.1"/>
    <property type="molecule type" value="Genomic_DNA"/>
</dbReference>
<dbReference type="PANTHER" id="PTHR33480:SF1">
    <property type="entry name" value="TYR RECOMBINASE DOMAIN-CONTAINING PROTEIN"/>
    <property type="match status" value="1"/>
</dbReference>
<dbReference type="AlphaFoldDB" id="A0A9N9X2C1"/>
<proteinExistence type="predicted"/>
<dbReference type="SUPFAM" id="SSF56349">
    <property type="entry name" value="DNA breaking-rejoining enzymes"/>
    <property type="match status" value="1"/>
</dbReference>
<feature type="compositionally biased region" description="Low complexity" evidence="1">
    <location>
        <begin position="53"/>
        <end position="70"/>
    </location>
</feature>
<name>A0A9N9X2C1_PHACE</name>
<dbReference type="OrthoDB" id="10066972at2759"/>
<feature type="compositionally biased region" description="Acidic residues" evidence="1">
    <location>
        <begin position="897"/>
        <end position="912"/>
    </location>
</feature>
<evidence type="ECO:0000313" key="3">
    <source>
        <dbReference type="Proteomes" id="UP001153737"/>
    </source>
</evidence>
<reference evidence="2" key="1">
    <citation type="submission" date="2022-01" db="EMBL/GenBank/DDBJ databases">
        <authorList>
            <person name="King R."/>
        </authorList>
    </citation>
    <scope>NUCLEOTIDE SEQUENCE</scope>
</reference>
<feature type="region of interest" description="Disordered" evidence="1">
    <location>
        <begin position="18"/>
        <end position="72"/>
    </location>
</feature>
<feature type="region of interest" description="Disordered" evidence="1">
    <location>
        <begin position="889"/>
        <end position="926"/>
    </location>
</feature>
<feature type="compositionally biased region" description="Low complexity" evidence="1">
    <location>
        <begin position="19"/>
        <end position="30"/>
    </location>
</feature>
<evidence type="ECO:0000256" key="1">
    <source>
        <dbReference type="SAM" id="MobiDB-lite"/>
    </source>
</evidence>
<sequence>MGTLMSWVIIGSGDDVHSSDLSCLTSSTDSEANPGYKEVSAERLRNVSDNESDSMNNEASSEESMFSASDQSRAETDMLSNLEKNLSYADSKQITMSPEIPLIKIQYPDDISDTVSRMTDDDNDTHIHVSTNENIFGNLMETTSSSSKEDNTILQNLNCIGVPDDTYYSYSPLEEGSLSDSKKINIVSVHNLEAIEWSVIKETDTMGFNALKVNDNNMLTEIEIPLFSDTLMIPAQNKNRHPNSTNNNAGVAEEDIQTSSKRIDRVIANFGLITRDHNTSKLDCIENSRPWTKKNTCPYCFVDITHFSRHLQRNHAEEGAVQELLSLQTRDPKRKKLLNAIRRQGNFVNNEKGSVLRPVRRPRKKSEDKNEDEDSVYLACDNCLGYFKKPFMRRHRRKCTLRVDIPSNRENHLSLAQAFSICSNSGFYDNLRLKKEVIDNMRSDDISKAAIRDVLICSYAESQLKKHKRIQAKITVSNRMRELGRLLLVVRQINGTQRFIDLLKPECFDNIVTGTKIISGYDKETRTFTASSLALHMGTRLKQVCDIATKLIIQKYRFLPCNQPELYLKNIKRFRNLVEHHWSNELSSLALKDLNEKNWEKPKLLPLTSEVMQFQKFVMAEAITANDNIKENKNLQSAFRRLTECVLALTLLLNRKRIGEVQYLKLKTYNTDVQPNEQDEILKAISESEKILCKNFKRVITGGKGSKPVAILFPTKIQSFIKTLLSYRTKCVADTNQYLFANPRTENRWLSGYHILKKLAEQSGVNNRELFTSTRLRKQIATVLQIMNITETEMEQFANFMGHTMKTHEQYYRLPQDVYQTAKVSKLLLAINSGKGALYKGKTLDEIDFSDDVESDDSDSEETKEIFTRKNSISKSEITNSSKLMKIAVPGTSESDFNNDYEDNPSSDEDEVENPKKKKKAGKTQRIRWTEEQKRIISTFFRDHIRNKIAPKKLEVEKLMQQNKKLFKSKNWVKIKAYVYNCYRDK</sequence>
<protein>
    <submittedName>
        <fullName evidence="2">Uncharacterized protein</fullName>
    </submittedName>
</protein>
<gene>
    <name evidence="2" type="ORF">PHAECO_LOCUS5129</name>
</gene>
<feature type="region of interest" description="Disordered" evidence="1">
    <location>
        <begin position="351"/>
        <end position="371"/>
    </location>
</feature>
<reference evidence="2" key="2">
    <citation type="submission" date="2022-10" db="EMBL/GenBank/DDBJ databases">
        <authorList>
            <consortium name="ENA_rothamsted_submissions"/>
            <consortium name="culmorum"/>
            <person name="King R."/>
        </authorList>
    </citation>
    <scope>NUCLEOTIDE SEQUENCE</scope>
</reference>
<feature type="compositionally biased region" description="Basic residues" evidence="1">
    <location>
        <begin position="916"/>
        <end position="926"/>
    </location>
</feature>
<accession>A0A9N9X2C1</accession>
<evidence type="ECO:0000313" key="2">
    <source>
        <dbReference type="EMBL" id="CAG9817738.1"/>
    </source>
</evidence>
<dbReference type="InterPro" id="IPR011010">
    <property type="entry name" value="DNA_brk_join_enz"/>
</dbReference>
<dbReference type="GO" id="GO:0003677">
    <property type="term" value="F:DNA binding"/>
    <property type="evidence" value="ECO:0007669"/>
    <property type="project" value="InterPro"/>
</dbReference>
<organism evidence="2 3">
    <name type="scientific">Phaedon cochleariae</name>
    <name type="common">Mustard beetle</name>
    <dbReference type="NCBI Taxonomy" id="80249"/>
    <lineage>
        <taxon>Eukaryota</taxon>
        <taxon>Metazoa</taxon>
        <taxon>Ecdysozoa</taxon>
        <taxon>Arthropoda</taxon>
        <taxon>Hexapoda</taxon>
        <taxon>Insecta</taxon>
        <taxon>Pterygota</taxon>
        <taxon>Neoptera</taxon>
        <taxon>Endopterygota</taxon>
        <taxon>Coleoptera</taxon>
        <taxon>Polyphaga</taxon>
        <taxon>Cucujiformia</taxon>
        <taxon>Chrysomeloidea</taxon>
        <taxon>Chrysomelidae</taxon>
        <taxon>Chrysomelinae</taxon>
        <taxon>Chrysomelini</taxon>
        <taxon>Phaedon</taxon>
    </lineage>
</organism>